<proteinExistence type="predicted"/>
<evidence type="ECO:0000313" key="3">
    <source>
        <dbReference type="Proteomes" id="UP001176941"/>
    </source>
</evidence>
<dbReference type="EMBL" id="OX459967">
    <property type="protein sequence ID" value="CAI9171779.1"/>
    <property type="molecule type" value="Genomic_DNA"/>
</dbReference>
<name>A0ABN8ZIW1_RANTA</name>
<accession>A0ABN8ZIW1</accession>
<reference evidence="2" key="1">
    <citation type="submission" date="2023-04" db="EMBL/GenBank/DDBJ databases">
        <authorList>
            <consortium name="ELIXIR-Norway"/>
        </authorList>
    </citation>
    <scope>NUCLEOTIDE SEQUENCE [LARGE SCALE GENOMIC DNA]</scope>
</reference>
<protein>
    <submittedName>
        <fullName evidence="2">Uncharacterized protein</fullName>
    </submittedName>
</protein>
<dbReference type="Proteomes" id="UP001176941">
    <property type="component" value="Chromosome 31"/>
</dbReference>
<gene>
    <name evidence="2" type="ORF">MRATA1EN1_LOCUS20741</name>
</gene>
<sequence length="128" mass="13766">MLLGLSSTRGLDQRCPWVGMNFVPRSGVAEARLPLTPDLVGQAGSPELTLAALLQSGYKSWRRRRLSDPPGDLAQRGLPVTGPGGVKGRGRARALDRGLRSGSWALLLHGMWSLPRPSMEPVFPELTG</sequence>
<organism evidence="2 3">
    <name type="scientific">Rangifer tarandus platyrhynchus</name>
    <name type="common">Svalbard reindeer</name>
    <dbReference type="NCBI Taxonomy" id="3082113"/>
    <lineage>
        <taxon>Eukaryota</taxon>
        <taxon>Metazoa</taxon>
        <taxon>Chordata</taxon>
        <taxon>Craniata</taxon>
        <taxon>Vertebrata</taxon>
        <taxon>Euteleostomi</taxon>
        <taxon>Mammalia</taxon>
        <taxon>Eutheria</taxon>
        <taxon>Laurasiatheria</taxon>
        <taxon>Artiodactyla</taxon>
        <taxon>Ruminantia</taxon>
        <taxon>Pecora</taxon>
        <taxon>Cervidae</taxon>
        <taxon>Odocoileinae</taxon>
        <taxon>Rangifer</taxon>
    </lineage>
</organism>
<evidence type="ECO:0000313" key="2">
    <source>
        <dbReference type="EMBL" id="CAI9171779.1"/>
    </source>
</evidence>
<keyword evidence="3" id="KW-1185">Reference proteome</keyword>
<feature type="region of interest" description="Disordered" evidence="1">
    <location>
        <begin position="64"/>
        <end position="92"/>
    </location>
</feature>
<evidence type="ECO:0000256" key="1">
    <source>
        <dbReference type="SAM" id="MobiDB-lite"/>
    </source>
</evidence>